<dbReference type="PANTHER" id="PTHR37305">
    <property type="entry name" value="INTEGRAL MEMBRANE PROTEIN-RELATED"/>
    <property type="match status" value="1"/>
</dbReference>
<feature type="transmembrane region" description="Helical" evidence="1">
    <location>
        <begin position="140"/>
        <end position="160"/>
    </location>
</feature>
<proteinExistence type="predicted"/>
<keyword evidence="3" id="KW-1185">Reference proteome</keyword>
<comment type="caution">
    <text evidence="2">The sequence shown here is derived from an EMBL/GenBank/DDBJ whole genome shotgun (WGS) entry which is preliminary data.</text>
</comment>
<dbReference type="CDD" id="cd21809">
    <property type="entry name" value="ABC-2_lan_permease-like"/>
    <property type="match status" value="1"/>
</dbReference>
<dbReference type="AlphaFoldDB" id="A0A8J2TR59"/>
<accession>A0A8J2TR59</accession>
<gene>
    <name evidence="2" type="ORF">GCM10010978_31990</name>
</gene>
<dbReference type="Pfam" id="PF12730">
    <property type="entry name" value="ABC2_membrane_4"/>
    <property type="match status" value="1"/>
</dbReference>
<feature type="transmembrane region" description="Helical" evidence="1">
    <location>
        <begin position="16"/>
        <end position="36"/>
    </location>
</feature>
<dbReference type="RefSeq" id="WP_188393393.1">
    <property type="nucleotide sequence ID" value="NZ_BMEV01000103.1"/>
</dbReference>
<organism evidence="2 3">
    <name type="scientific">Compostibacillus humi</name>
    <dbReference type="NCBI Taxonomy" id="1245525"/>
    <lineage>
        <taxon>Bacteria</taxon>
        <taxon>Bacillati</taxon>
        <taxon>Bacillota</taxon>
        <taxon>Bacilli</taxon>
        <taxon>Bacillales</taxon>
        <taxon>Bacillaceae</taxon>
        <taxon>Compostibacillus</taxon>
    </lineage>
</organism>
<reference evidence="2" key="1">
    <citation type="journal article" date="2014" name="Int. J. Syst. Evol. Microbiol.">
        <title>Complete genome sequence of Corynebacterium casei LMG S-19264T (=DSM 44701T), isolated from a smear-ripened cheese.</title>
        <authorList>
            <consortium name="US DOE Joint Genome Institute (JGI-PGF)"/>
            <person name="Walter F."/>
            <person name="Albersmeier A."/>
            <person name="Kalinowski J."/>
            <person name="Ruckert C."/>
        </authorList>
    </citation>
    <scope>NUCLEOTIDE SEQUENCE</scope>
    <source>
        <strain evidence="2">CGMCC 1.12360</strain>
    </source>
</reference>
<name>A0A8J2TR59_9BACI</name>
<keyword evidence="1" id="KW-0812">Transmembrane</keyword>
<feature type="transmembrane region" description="Helical" evidence="1">
    <location>
        <begin position="99"/>
        <end position="128"/>
    </location>
</feature>
<dbReference type="PANTHER" id="PTHR37305:SF1">
    <property type="entry name" value="MEMBRANE PROTEIN"/>
    <property type="match status" value="1"/>
</dbReference>
<keyword evidence="1" id="KW-0472">Membrane</keyword>
<sequence>MIKTLQMEILKLKRTNIALMATIIPLFAVFQGAMFVSSNNGQLDFDLWNTLFIGSMSQFSSLIFPITITVIIAMITRVEHSGNGWKQLLTMPVKREDVYFLKLIIGIFTIIYSVFIFCIGMIAIGIWFGGNDSIPIHLMVVRPFIALIASMPVIAMQFYLSFRFSHIGIPLAFGAGLSLPSMLIANSTKYWIYYPWTYPIVSTMTETFGVGEKGWIMYSICFVSFVIIISAGLLRFRTKDIL</sequence>
<evidence type="ECO:0000313" key="3">
    <source>
        <dbReference type="Proteomes" id="UP000602050"/>
    </source>
</evidence>
<protein>
    <submittedName>
        <fullName evidence="2">Uncharacterized protein</fullName>
    </submittedName>
</protein>
<feature type="transmembrane region" description="Helical" evidence="1">
    <location>
        <begin position="167"/>
        <end position="185"/>
    </location>
</feature>
<feature type="transmembrane region" description="Helical" evidence="1">
    <location>
        <begin position="215"/>
        <end position="236"/>
    </location>
</feature>
<dbReference type="EMBL" id="BMEV01000103">
    <property type="protein sequence ID" value="GFZ90673.1"/>
    <property type="molecule type" value="Genomic_DNA"/>
</dbReference>
<dbReference type="Proteomes" id="UP000602050">
    <property type="component" value="Unassembled WGS sequence"/>
</dbReference>
<feature type="transmembrane region" description="Helical" evidence="1">
    <location>
        <begin position="56"/>
        <end position="78"/>
    </location>
</feature>
<keyword evidence="1" id="KW-1133">Transmembrane helix</keyword>
<reference evidence="2" key="2">
    <citation type="submission" date="2020-09" db="EMBL/GenBank/DDBJ databases">
        <authorList>
            <person name="Sun Q."/>
            <person name="Zhou Y."/>
        </authorList>
    </citation>
    <scope>NUCLEOTIDE SEQUENCE</scope>
    <source>
        <strain evidence="2">CGMCC 1.12360</strain>
    </source>
</reference>
<evidence type="ECO:0000313" key="2">
    <source>
        <dbReference type="EMBL" id="GFZ90673.1"/>
    </source>
</evidence>
<evidence type="ECO:0000256" key="1">
    <source>
        <dbReference type="SAM" id="Phobius"/>
    </source>
</evidence>